<evidence type="ECO:0000313" key="2">
    <source>
        <dbReference type="EMBL" id="PQF24251.1"/>
    </source>
</evidence>
<sequence length="120" mass="13163">MMENSIQKLAGISAMLFSLVLLVGRMFRVIVDGQTNNAVSIILNVINVMVICLVIYAWRKIKQQNKSTLPHLLTLIGLGVAQSVIIINQVNIVTNYAGIFVLLVGGFLVYSSGIVYLAKR</sequence>
<feature type="transmembrane region" description="Helical" evidence="1">
    <location>
        <begin position="96"/>
        <end position="118"/>
    </location>
</feature>
<comment type="caution">
    <text evidence="2">The sequence shown here is derived from an EMBL/GenBank/DDBJ whole genome shotgun (WGS) entry which is preliminary data.</text>
</comment>
<organism evidence="2 3">
    <name type="scientific">Enterococcus mundtii</name>
    <dbReference type="NCBI Taxonomy" id="53346"/>
    <lineage>
        <taxon>Bacteria</taxon>
        <taxon>Bacillati</taxon>
        <taxon>Bacillota</taxon>
        <taxon>Bacilli</taxon>
        <taxon>Lactobacillales</taxon>
        <taxon>Enterococcaceae</taxon>
        <taxon>Enterococcus</taxon>
    </lineage>
</organism>
<dbReference type="EMBL" id="PUAP01000016">
    <property type="protein sequence ID" value="PQF24251.1"/>
    <property type="molecule type" value="Genomic_DNA"/>
</dbReference>
<accession>A0A2S7RWF6</accession>
<proteinExistence type="predicted"/>
<keyword evidence="1" id="KW-1133">Transmembrane helix</keyword>
<feature type="transmembrane region" description="Helical" evidence="1">
    <location>
        <begin position="37"/>
        <end position="58"/>
    </location>
</feature>
<reference evidence="2 3" key="1">
    <citation type="journal article" date="2018" name="Pathog. Dis.">
        <title>Whole-genome sequencing based characterization of antimicrobial resistance in Enterococcus.</title>
        <authorList>
            <person name="Tyson G."/>
        </authorList>
    </citation>
    <scope>NUCLEOTIDE SEQUENCE [LARGE SCALE GENOMIC DNA]</scope>
    <source>
        <strain evidence="2 3">CVM N55263</strain>
    </source>
</reference>
<evidence type="ECO:0000313" key="3">
    <source>
        <dbReference type="Proteomes" id="UP000237934"/>
    </source>
</evidence>
<feature type="transmembrane region" description="Helical" evidence="1">
    <location>
        <begin position="70"/>
        <end position="90"/>
    </location>
</feature>
<evidence type="ECO:0000256" key="1">
    <source>
        <dbReference type="SAM" id="Phobius"/>
    </source>
</evidence>
<dbReference type="AlphaFoldDB" id="A0A2S7RWF6"/>
<keyword evidence="1" id="KW-0472">Membrane</keyword>
<protein>
    <submittedName>
        <fullName evidence="2">Uncharacterized protein</fullName>
    </submittedName>
</protein>
<feature type="transmembrane region" description="Helical" evidence="1">
    <location>
        <begin position="12"/>
        <end position="31"/>
    </location>
</feature>
<name>A0A2S7RWF6_ENTMU</name>
<gene>
    <name evidence="2" type="ORF">CUS89_04475</name>
</gene>
<dbReference type="Proteomes" id="UP000237934">
    <property type="component" value="Unassembled WGS sequence"/>
</dbReference>
<keyword evidence="1" id="KW-0812">Transmembrane</keyword>